<dbReference type="GO" id="GO:0016772">
    <property type="term" value="F:transferase activity, transferring phosphorus-containing groups"/>
    <property type="evidence" value="ECO:0007669"/>
    <property type="project" value="InterPro"/>
</dbReference>
<proteinExistence type="inferred from homology"/>
<protein>
    <submittedName>
        <fullName evidence="5">Stealth-like protein</fullName>
    </submittedName>
</protein>
<dbReference type="EMBL" id="SMCP01000006">
    <property type="protein sequence ID" value="TCV86633.1"/>
    <property type="molecule type" value="Genomic_DNA"/>
</dbReference>
<dbReference type="GO" id="GO:0000271">
    <property type="term" value="P:polysaccharide biosynthetic process"/>
    <property type="evidence" value="ECO:0007669"/>
    <property type="project" value="UniProtKB-KW"/>
</dbReference>
<dbReference type="InterPro" id="IPR021520">
    <property type="entry name" value="Stealth_CR2"/>
</dbReference>
<reference evidence="5 6" key="1">
    <citation type="submission" date="2019-03" db="EMBL/GenBank/DDBJ databases">
        <title>Genomic Encyclopedia of Type Strains, Phase IV (KMG-IV): sequencing the most valuable type-strain genomes for metagenomic binning, comparative biology and taxonomic classification.</title>
        <authorList>
            <person name="Goeker M."/>
        </authorList>
    </citation>
    <scope>NUCLEOTIDE SEQUENCE [LARGE SCALE GENOMIC DNA]</scope>
    <source>
        <strain evidence="5 6">DSM 28140</strain>
    </source>
</reference>
<comment type="caution">
    <text evidence="5">The sequence shown here is derived from an EMBL/GenBank/DDBJ whole genome shotgun (WGS) entry which is preliminary data.</text>
</comment>
<organism evidence="5 6">
    <name type="scientific">Testudinibacter aquarius</name>
    <dbReference type="NCBI Taxonomy" id="1524974"/>
    <lineage>
        <taxon>Bacteria</taxon>
        <taxon>Pseudomonadati</taxon>
        <taxon>Pseudomonadota</taxon>
        <taxon>Gammaproteobacteria</taxon>
        <taxon>Pasteurellales</taxon>
        <taxon>Pasteurellaceae</taxon>
        <taxon>Testudinibacter</taxon>
    </lineage>
</organism>
<evidence type="ECO:0000256" key="2">
    <source>
        <dbReference type="ARBA" id="ARBA00022679"/>
    </source>
</evidence>
<gene>
    <name evidence="5" type="ORF">EDC16_106190</name>
</gene>
<name>A0A4R3Y8K1_9PAST</name>
<comment type="similarity">
    <text evidence="1">Belongs to the stealth family.</text>
</comment>
<evidence type="ECO:0000256" key="1">
    <source>
        <dbReference type="ARBA" id="ARBA00007583"/>
    </source>
</evidence>
<sequence>MKNTMNIRKARKLIKTPGLFFRDFLNKKYPINHHTEVKLSEEEEQNLIETQFDYFSSIKLENCLDIDVVFTWVNDKDSEWRSKFNTAKGILPDSQAGLYAKDSARFSNHNELYYSLRSVKKHIPWVRNIYIVTDNQKPGWYTEVDYPNVHIIDHNVIIDKQYLPTFNSHVIEAHLHNIPGLSENFIYFNDDVFIARDLPKTHFFRANGIASIFLAKKNLSDMVKKGVQTPTLHASSKGAALLATYYHQTIDNTLVHTYVPLKKSSYQQAWVMFHDEIKSFLSHKFRTNHDLNMATFLVPWLMYFEKKSIPMVDICYYFNIRTANALSQYKKLLLKQKQGRQPHSFCANDFHSGHTIPNYQNKLIEMLDIYFKD</sequence>
<dbReference type="PANTHER" id="PTHR24045">
    <property type="match status" value="1"/>
</dbReference>
<evidence type="ECO:0000259" key="4">
    <source>
        <dbReference type="Pfam" id="PF11380"/>
    </source>
</evidence>
<keyword evidence="3" id="KW-0270">Exopolysaccharide synthesis</keyword>
<evidence type="ECO:0000256" key="3">
    <source>
        <dbReference type="ARBA" id="ARBA00023169"/>
    </source>
</evidence>
<evidence type="ECO:0000313" key="5">
    <source>
        <dbReference type="EMBL" id="TCV86633.1"/>
    </source>
</evidence>
<dbReference type="AlphaFoldDB" id="A0A4R3Y8K1"/>
<accession>A0A4R3Y8K1</accession>
<dbReference type="Proteomes" id="UP000294619">
    <property type="component" value="Unassembled WGS sequence"/>
</dbReference>
<dbReference type="Pfam" id="PF11380">
    <property type="entry name" value="Stealth_CR2"/>
    <property type="match status" value="1"/>
</dbReference>
<feature type="domain" description="Stealth protein CR2 conserved region 2" evidence="4">
    <location>
        <begin position="105"/>
        <end position="209"/>
    </location>
</feature>
<dbReference type="InterPro" id="IPR047141">
    <property type="entry name" value="Stealth"/>
</dbReference>
<evidence type="ECO:0000313" key="6">
    <source>
        <dbReference type="Proteomes" id="UP000294619"/>
    </source>
</evidence>
<keyword evidence="2" id="KW-0808">Transferase</keyword>
<dbReference type="PANTHER" id="PTHR24045:SF0">
    <property type="entry name" value="N-ACETYLGLUCOSAMINE-1-PHOSPHOTRANSFERASE SUBUNITS ALPHA_BETA"/>
    <property type="match status" value="1"/>
</dbReference>